<dbReference type="OrthoDB" id="1623336at2"/>
<dbReference type="Proteomes" id="UP000004893">
    <property type="component" value="Unassembled WGS sequence"/>
</dbReference>
<evidence type="ECO:0000313" key="2">
    <source>
        <dbReference type="EMBL" id="EEG75932.1"/>
    </source>
</evidence>
<reference evidence="2" key="2">
    <citation type="submission" date="2013-06" db="EMBL/GenBank/DDBJ databases">
        <title>Draft genome sequence of Clostridium hylemonae (DSM 15053).</title>
        <authorList>
            <person name="Sudarsanam P."/>
            <person name="Ley R."/>
            <person name="Guruge J."/>
            <person name="Turnbaugh P.J."/>
            <person name="Mahowald M."/>
            <person name="Liep D."/>
            <person name="Gordon J."/>
        </authorList>
    </citation>
    <scope>NUCLEOTIDE SEQUENCE</scope>
    <source>
        <strain evidence="2">DSM 15053</strain>
    </source>
</reference>
<accession>C0BVV3</accession>
<dbReference type="SUPFAM" id="SSF47413">
    <property type="entry name" value="lambda repressor-like DNA-binding domains"/>
    <property type="match status" value="1"/>
</dbReference>
<keyword evidence="2" id="KW-0238">DNA-binding</keyword>
<dbReference type="GO" id="GO:0003677">
    <property type="term" value="F:DNA binding"/>
    <property type="evidence" value="ECO:0007669"/>
    <property type="project" value="UniProtKB-KW"/>
</dbReference>
<reference evidence="2" key="1">
    <citation type="submission" date="2009-02" db="EMBL/GenBank/DDBJ databases">
        <authorList>
            <person name="Fulton L."/>
            <person name="Clifton S."/>
            <person name="Fulton B."/>
            <person name="Xu J."/>
            <person name="Minx P."/>
            <person name="Pepin K.H."/>
            <person name="Johnson M."/>
            <person name="Bhonagiri V."/>
            <person name="Nash W.E."/>
            <person name="Mardis E.R."/>
            <person name="Wilson R.K."/>
        </authorList>
    </citation>
    <scope>NUCLEOTIDE SEQUENCE [LARGE SCALE GENOMIC DNA]</scope>
    <source>
        <strain evidence="2">DSM 15053</strain>
    </source>
</reference>
<dbReference type="SMART" id="SM00530">
    <property type="entry name" value="HTH_XRE"/>
    <property type="match status" value="1"/>
</dbReference>
<dbReference type="Pfam" id="PF01381">
    <property type="entry name" value="HTH_3"/>
    <property type="match status" value="1"/>
</dbReference>
<dbReference type="HOGENOM" id="CLU_102908_0_0_9"/>
<dbReference type="eggNOG" id="COG1396">
    <property type="taxonomic scope" value="Bacteria"/>
</dbReference>
<sequence>MCIILWKMDSARYLRDCRCEGAMAMDRVKQVGERIRFYRKQEKMTLEMLAAKMNKSKATISKYENGTIVMDIGTLYDFADVFRIPVYCLIDDTRKETGVHGHMPFSSSILYFYIFKGSGNREIAESYLSLAEKDGECQVTLYYGGLPDKRNKSCLVYIGKGCGTDTTFSFMVTNYQNPLDQMYFTASLPYINWNGYLAGFWVGLTFEGVTPICMKAVISETSMEDRETLRKLLTVTNAELNYFKKHDKFLLRSED</sequence>
<name>C0BVV3_9FIRM</name>
<keyword evidence="3" id="KW-1185">Reference proteome</keyword>
<dbReference type="InterPro" id="IPR001387">
    <property type="entry name" value="Cro/C1-type_HTH"/>
</dbReference>
<dbReference type="EMBL" id="ABYI02000001">
    <property type="protein sequence ID" value="EEG75932.1"/>
    <property type="molecule type" value="Genomic_DNA"/>
</dbReference>
<organism evidence="2 3">
    <name type="scientific">[Clostridium] hylemonae DSM 15053</name>
    <dbReference type="NCBI Taxonomy" id="553973"/>
    <lineage>
        <taxon>Bacteria</taxon>
        <taxon>Bacillati</taxon>
        <taxon>Bacillota</taxon>
        <taxon>Clostridia</taxon>
        <taxon>Lachnospirales</taxon>
        <taxon>Lachnospiraceae</taxon>
    </lineage>
</organism>
<feature type="domain" description="HTH cro/C1-type" evidence="1">
    <location>
        <begin position="35"/>
        <end position="88"/>
    </location>
</feature>
<dbReference type="STRING" id="553973.CLOHYLEM_03908"/>
<dbReference type="Gene3D" id="1.10.260.40">
    <property type="entry name" value="lambda repressor-like DNA-binding domains"/>
    <property type="match status" value="1"/>
</dbReference>
<evidence type="ECO:0000313" key="3">
    <source>
        <dbReference type="Proteomes" id="UP000004893"/>
    </source>
</evidence>
<gene>
    <name evidence="2" type="ORF">CLOHYLEM_03908</name>
</gene>
<evidence type="ECO:0000259" key="1">
    <source>
        <dbReference type="PROSITE" id="PS50943"/>
    </source>
</evidence>
<dbReference type="InterPro" id="IPR010982">
    <property type="entry name" value="Lambda_DNA-bd_dom_sf"/>
</dbReference>
<dbReference type="CDD" id="cd00093">
    <property type="entry name" value="HTH_XRE"/>
    <property type="match status" value="1"/>
</dbReference>
<dbReference type="PROSITE" id="PS50943">
    <property type="entry name" value="HTH_CROC1"/>
    <property type="match status" value="1"/>
</dbReference>
<protein>
    <submittedName>
        <fullName evidence="2">DNA-binding helix-turn-helix protein</fullName>
    </submittedName>
</protein>
<dbReference type="AlphaFoldDB" id="C0BVV3"/>
<proteinExistence type="predicted"/>
<comment type="caution">
    <text evidence="2">The sequence shown here is derived from an EMBL/GenBank/DDBJ whole genome shotgun (WGS) entry which is preliminary data.</text>
</comment>